<name>A0A915HFU1_ROMCU</name>
<dbReference type="Gene3D" id="1.20.1070.10">
    <property type="entry name" value="Rhodopsin 7-helix transmembrane proteins"/>
    <property type="match status" value="1"/>
</dbReference>
<feature type="domain" description="G-protein coupled receptors family 1 profile" evidence="9">
    <location>
        <begin position="54"/>
        <end position="133"/>
    </location>
</feature>
<keyword evidence="10" id="KW-1185">Reference proteome</keyword>
<evidence type="ECO:0000313" key="11">
    <source>
        <dbReference type="WBParaSite" id="nRc.2.0.1.t00160-RA"/>
    </source>
</evidence>
<dbReference type="WBParaSite" id="nRc.2.0.1.t00160-RA">
    <property type="protein sequence ID" value="nRc.2.0.1.t00160-RA"/>
    <property type="gene ID" value="nRc.2.0.1.g00160"/>
</dbReference>
<sequence>MDIRLSSTNDTLRPATSPPFSRVARGQYRADQLQKQYVIFLVVAVLLFLLGVGANLAIIVRVLRQGVLRARIRLLLFCLTLADLLFILIEFPINQFTWLLTETWTTGPHVCRLSAFSRAFAAFLITFIMVVMR</sequence>
<keyword evidence="5 8" id="KW-0472">Membrane</keyword>
<dbReference type="InterPro" id="IPR017452">
    <property type="entry name" value="GPCR_Rhodpsn_7TM"/>
</dbReference>
<evidence type="ECO:0000256" key="2">
    <source>
        <dbReference type="ARBA" id="ARBA00022692"/>
    </source>
</evidence>
<dbReference type="Proteomes" id="UP000887565">
    <property type="component" value="Unplaced"/>
</dbReference>
<reference evidence="11" key="1">
    <citation type="submission" date="2022-11" db="UniProtKB">
        <authorList>
            <consortium name="WormBaseParasite"/>
        </authorList>
    </citation>
    <scope>IDENTIFICATION</scope>
</reference>
<evidence type="ECO:0000256" key="3">
    <source>
        <dbReference type="ARBA" id="ARBA00022989"/>
    </source>
</evidence>
<evidence type="ECO:0000256" key="5">
    <source>
        <dbReference type="ARBA" id="ARBA00023136"/>
    </source>
</evidence>
<dbReference type="GO" id="GO:0005886">
    <property type="term" value="C:plasma membrane"/>
    <property type="evidence" value="ECO:0007669"/>
    <property type="project" value="TreeGrafter"/>
</dbReference>
<organism evidence="10 11">
    <name type="scientific">Romanomermis culicivorax</name>
    <name type="common">Nematode worm</name>
    <dbReference type="NCBI Taxonomy" id="13658"/>
    <lineage>
        <taxon>Eukaryota</taxon>
        <taxon>Metazoa</taxon>
        <taxon>Ecdysozoa</taxon>
        <taxon>Nematoda</taxon>
        <taxon>Enoplea</taxon>
        <taxon>Dorylaimia</taxon>
        <taxon>Mermithida</taxon>
        <taxon>Mermithoidea</taxon>
        <taxon>Mermithidae</taxon>
        <taxon>Romanomermis</taxon>
    </lineage>
</organism>
<comment type="subcellular location">
    <subcellularLocation>
        <location evidence="1">Membrane</location>
        <topology evidence="1">Multi-pass membrane protein</topology>
    </subcellularLocation>
</comment>
<evidence type="ECO:0000256" key="7">
    <source>
        <dbReference type="ARBA" id="ARBA00023224"/>
    </source>
</evidence>
<evidence type="ECO:0000256" key="8">
    <source>
        <dbReference type="SAM" id="Phobius"/>
    </source>
</evidence>
<evidence type="ECO:0000256" key="6">
    <source>
        <dbReference type="ARBA" id="ARBA00023170"/>
    </source>
</evidence>
<feature type="transmembrane region" description="Helical" evidence="8">
    <location>
        <begin position="72"/>
        <end position="93"/>
    </location>
</feature>
<dbReference type="PROSITE" id="PS50262">
    <property type="entry name" value="G_PROTEIN_RECEP_F1_2"/>
    <property type="match status" value="1"/>
</dbReference>
<dbReference type="AlphaFoldDB" id="A0A915HFU1"/>
<evidence type="ECO:0000313" key="10">
    <source>
        <dbReference type="Proteomes" id="UP000887565"/>
    </source>
</evidence>
<keyword evidence="3 8" id="KW-1133">Transmembrane helix</keyword>
<keyword evidence="2 8" id="KW-0812">Transmembrane</keyword>
<feature type="transmembrane region" description="Helical" evidence="8">
    <location>
        <begin position="37"/>
        <end position="60"/>
    </location>
</feature>
<proteinExistence type="predicted"/>
<dbReference type="GO" id="GO:0004930">
    <property type="term" value="F:G protein-coupled receptor activity"/>
    <property type="evidence" value="ECO:0007669"/>
    <property type="project" value="UniProtKB-KW"/>
</dbReference>
<evidence type="ECO:0000256" key="4">
    <source>
        <dbReference type="ARBA" id="ARBA00023040"/>
    </source>
</evidence>
<dbReference type="PANTHER" id="PTHR45695:SF22">
    <property type="entry name" value="G-PROTEIN COUPLED RECEPTORS FAMILY 1 PROFILE DOMAIN-CONTAINING PROTEIN"/>
    <property type="match status" value="1"/>
</dbReference>
<keyword evidence="4" id="KW-0297">G-protein coupled receptor</keyword>
<keyword evidence="7" id="KW-0807">Transducer</keyword>
<dbReference type="PANTHER" id="PTHR45695">
    <property type="entry name" value="LEUCOKININ RECEPTOR-RELATED"/>
    <property type="match status" value="1"/>
</dbReference>
<feature type="transmembrane region" description="Helical" evidence="8">
    <location>
        <begin position="113"/>
        <end position="132"/>
    </location>
</feature>
<protein>
    <submittedName>
        <fullName evidence="11">G-protein coupled receptors family 1 profile domain-containing protein</fullName>
    </submittedName>
</protein>
<evidence type="ECO:0000259" key="9">
    <source>
        <dbReference type="PROSITE" id="PS50262"/>
    </source>
</evidence>
<keyword evidence="6" id="KW-0675">Receptor</keyword>
<dbReference type="SUPFAM" id="SSF81321">
    <property type="entry name" value="Family A G protein-coupled receptor-like"/>
    <property type="match status" value="1"/>
</dbReference>
<evidence type="ECO:0000256" key="1">
    <source>
        <dbReference type="ARBA" id="ARBA00004141"/>
    </source>
</evidence>
<accession>A0A915HFU1</accession>